<evidence type="ECO:0000313" key="3">
    <source>
        <dbReference type="EMBL" id="SDF36593.1"/>
    </source>
</evidence>
<dbReference type="OrthoDB" id="8752580at2"/>
<dbReference type="Proteomes" id="UP000182427">
    <property type="component" value="Chromosome I"/>
</dbReference>
<dbReference type="AlphaFoldDB" id="A0A1G7KH75"/>
<protein>
    <submittedName>
        <fullName evidence="3">Uncharacterized protein</fullName>
    </submittedName>
</protein>
<name>A0A1G7KH75_9BACT</name>
<evidence type="ECO:0000256" key="1">
    <source>
        <dbReference type="SAM" id="MobiDB-lite"/>
    </source>
</evidence>
<evidence type="ECO:0000256" key="2">
    <source>
        <dbReference type="SAM" id="SignalP"/>
    </source>
</evidence>
<dbReference type="EMBL" id="LT629690">
    <property type="protein sequence ID" value="SDF36593.1"/>
    <property type="molecule type" value="Genomic_DNA"/>
</dbReference>
<accession>A0A1G7KH75</accession>
<feature type="signal peptide" evidence="2">
    <location>
        <begin position="1"/>
        <end position="19"/>
    </location>
</feature>
<feature type="chain" id="PRO_5009241648" evidence="2">
    <location>
        <begin position="20"/>
        <end position="206"/>
    </location>
</feature>
<sequence length="206" mass="22902">MASLRTVLAVLIAFSPVVAAAQKENPALRPYESCSFPDGLSVTDVQPMPPDVRDRPAKTKQGEKSVPLLAGRRITFSYPGADPYVSVKVEQLPPDNYALNKRYLLEDFDDIVASDKGVAKNTTRPARISAFNVTGLDRKAISGNTLGIYMLMDDTTHVVSTIYLLNPKQSHIKTIEDYSRQRDTFLYNYTRCIRNNQNGVLFGVSK</sequence>
<organism evidence="3 4">
    <name type="scientific">Terriglobus roseus</name>
    <dbReference type="NCBI Taxonomy" id="392734"/>
    <lineage>
        <taxon>Bacteria</taxon>
        <taxon>Pseudomonadati</taxon>
        <taxon>Acidobacteriota</taxon>
        <taxon>Terriglobia</taxon>
        <taxon>Terriglobales</taxon>
        <taxon>Acidobacteriaceae</taxon>
        <taxon>Terriglobus</taxon>
    </lineage>
</organism>
<keyword evidence="4" id="KW-1185">Reference proteome</keyword>
<reference evidence="3 4" key="1">
    <citation type="submission" date="2016-10" db="EMBL/GenBank/DDBJ databases">
        <authorList>
            <person name="de Groot N.N."/>
        </authorList>
    </citation>
    <scope>NUCLEOTIDE SEQUENCE [LARGE SCALE GENOMIC DNA]</scope>
    <source>
        <strain evidence="3 4">GAS232</strain>
    </source>
</reference>
<gene>
    <name evidence="3" type="ORF">SAMN05444167_2186</name>
</gene>
<dbReference type="RefSeq" id="WP_083345160.1">
    <property type="nucleotide sequence ID" value="NZ_LT629690.1"/>
</dbReference>
<proteinExistence type="predicted"/>
<keyword evidence="2" id="KW-0732">Signal</keyword>
<evidence type="ECO:0000313" key="4">
    <source>
        <dbReference type="Proteomes" id="UP000182427"/>
    </source>
</evidence>
<feature type="region of interest" description="Disordered" evidence="1">
    <location>
        <begin position="40"/>
        <end position="64"/>
    </location>
</feature>
<feature type="compositionally biased region" description="Basic and acidic residues" evidence="1">
    <location>
        <begin position="51"/>
        <end position="63"/>
    </location>
</feature>